<proteinExistence type="inferred from homology"/>
<comment type="similarity">
    <text evidence="1">Belongs to the CapA family.</text>
</comment>
<dbReference type="PANTHER" id="PTHR33393">
    <property type="entry name" value="POLYGLUTAMINE SYNTHESIS ACCESSORY PROTEIN RV0574C-RELATED"/>
    <property type="match status" value="1"/>
</dbReference>
<dbReference type="CDD" id="cd07381">
    <property type="entry name" value="MPP_CapA"/>
    <property type="match status" value="1"/>
</dbReference>
<dbReference type="InterPro" id="IPR019079">
    <property type="entry name" value="Capsule_synth_CapA"/>
</dbReference>
<dbReference type="EMBL" id="CAJEWA010000007">
    <property type="protein sequence ID" value="CAD2081462.1"/>
    <property type="molecule type" value="Genomic_DNA"/>
</dbReference>
<name>A0A6V7RSW2_9STAP</name>
<feature type="domain" description="Capsule synthesis protein CapA" evidence="2">
    <location>
        <begin position="53"/>
        <end position="298"/>
    </location>
</feature>
<evidence type="ECO:0000256" key="1">
    <source>
        <dbReference type="ARBA" id="ARBA00005662"/>
    </source>
</evidence>
<accession>A0A6V7RSW2</accession>
<sequence length="375" mass="42432">MNNMKIILSVLMFLNLFSGSDDEQFTAEQKEFKQIDKELFFDNLSRYLESSFTFAATGDILIHDYLYEDVRTEDGYDFESRVENVAPYLQQQDLVFMNQETPIGGEELGLSGYPTFNAPEEVADLLSYFDADIVNFANNHTLDRSTDGVLATAENLTERGIDYVGANISPEDMERDRIFTVNGIDVGFLAYTYGTNGIPVPEGQEYLVNIIDMPRILSDIEALREKVDVLIVSYHQGVEYDEFPREEHVPEYRTMADAGADIIVGSHPHTLQPIEHYERADGSEAVIAYSMSNFFSAQQSLNTRLGGILEVNVEQSGGETDIGAVRFMPTYVDSNEYEDFYLHPLADMGMDDVYGDVEEHMTSYSEQVDFVPYLD</sequence>
<dbReference type="Gene3D" id="3.60.21.10">
    <property type="match status" value="1"/>
</dbReference>
<dbReference type="PANTHER" id="PTHR33393:SF12">
    <property type="entry name" value="CAPSULE BIOSYNTHESIS PROTEIN CAPA"/>
    <property type="match status" value="1"/>
</dbReference>
<gene>
    <name evidence="3" type="primary">capA</name>
    <name evidence="3" type="ORF">JEOCOQ751_01964</name>
</gene>
<dbReference type="SMART" id="SM00854">
    <property type="entry name" value="PGA_cap"/>
    <property type="match status" value="1"/>
</dbReference>
<comment type="caution">
    <text evidence="3">The sequence shown here is derived from an EMBL/GenBank/DDBJ whole genome shotgun (WGS) entry which is preliminary data.</text>
</comment>
<organism evidence="3 4">
    <name type="scientific">Jeotgalicoccus coquinae</name>
    <dbReference type="NCBI Taxonomy" id="709509"/>
    <lineage>
        <taxon>Bacteria</taxon>
        <taxon>Bacillati</taxon>
        <taxon>Bacillota</taxon>
        <taxon>Bacilli</taxon>
        <taxon>Bacillales</taxon>
        <taxon>Staphylococcaceae</taxon>
        <taxon>Jeotgalicoccus</taxon>
    </lineage>
</organism>
<dbReference type="SUPFAM" id="SSF56300">
    <property type="entry name" value="Metallo-dependent phosphatases"/>
    <property type="match status" value="1"/>
</dbReference>
<dbReference type="Pfam" id="PF09587">
    <property type="entry name" value="PGA_cap"/>
    <property type="match status" value="1"/>
</dbReference>
<evidence type="ECO:0000313" key="4">
    <source>
        <dbReference type="Proteomes" id="UP000534001"/>
    </source>
</evidence>
<evidence type="ECO:0000259" key="2">
    <source>
        <dbReference type="SMART" id="SM00854"/>
    </source>
</evidence>
<dbReference type="InterPro" id="IPR052169">
    <property type="entry name" value="CW_Biosynth-Accessory"/>
</dbReference>
<dbReference type="InterPro" id="IPR029052">
    <property type="entry name" value="Metallo-depent_PP-like"/>
</dbReference>
<dbReference type="AlphaFoldDB" id="A0A6V7RSW2"/>
<evidence type="ECO:0000313" key="3">
    <source>
        <dbReference type="EMBL" id="CAD2081462.1"/>
    </source>
</evidence>
<dbReference type="Proteomes" id="UP000534001">
    <property type="component" value="Unassembled WGS sequence"/>
</dbReference>
<reference evidence="3 4" key="1">
    <citation type="submission" date="2020-07" db="EMBL/GenBank/DDBJ databases">
        <authorList>
            <person name="Criscuolo A."/>
        </authorList>
    </citation>
    <scope>NUCLEOTIDE SEQUENCE [LARGE SCALE GENOMIC DNA]</scope>
    <source>
        <strain evidence="3">CIP111751</strain>
    </source>
</reference>
<protein>
    <submittedName>
        <fullName evidence="3">Capsule biosynthesis protein CapA</fullName>
    </submittedName>
</protein>